<dbReference type="InterPro" id="IPR013320">
    <property type="entry name" value="ConA-like_dom_sf"/>
</dbReference>
<evidence type="ECO:0000256" key="7">
    <source>
        <dbReference type="SAM" id="MobiDB-lite"/>
    </source>
</evidence>
<dbReference type="PANTHER" id="PTHR19277">
    <property type="entry name" value="PENTRAXIN"/>
    <property type="match status" value="1"/>
</dbReference>
<dbReference type="EMBL" id="WKFB01000155">
    <property type="protein sequence ID" value="KAF6733633.1"/>
    <property type="molecule type" value="Genomic_DNA"/>
</dbReference>
<feature type="region of interest" description="Disordered" evidence="7">
    <location>
        <begin position="269"/>
        <end position="315"/>
    </location>
</feature>
<dbReference type="Gene3D" id="2.60.120.200">
    <property type="match status" value="1"/>
</dbReference>
<dbReference type="GO" id="GO:0046872">
    <property type="term" value="F:metal ion binding"/>
    <property type="evidence" value="ECO:0007669"/>
    <property type="project" value="UniProtKB-KW"/>
</dbReference>
<evidence type="ECO:0000313" key="10">
    <source>
        <dbReference type="EMBL" id="KAF6733633.1"/>
    </source>
</evidence>
<gene>
    <name evidence="10" type="ORF">FQA47_025027</name>
</gene>
<keyword evidence="3" id="KW-0106">Calcium</keyword>
<feature type="compositionally biased region" description="Basic and acidic residues" evidence="7">
    <location>
        <begin position="145"/>
        <end position="177"/>
    </location>
</feature>
<accession>A0A834CL40</accession>
<evidence type="ECO:0000256" key="8">
    <source>
        <dbReference type="SAM" id="Phobius"/>
    </source>
</evidence>
<proteinExistence type="predicted"/>
<evidence type="ECO:0000256" key="6">
    <source>
        <dbReference type="PROSITE-ProRule" id="PRU01172"/>
    </source>
</evidence>
<feature type="domain" description="Pentraxin (PTX)" evidence="9">
    <location>
        <begin position="320"/>
        <end position="522"/>
    </location>
</feature>
<feature type="compositionally biased region" description="Basic and acidic residues" evidence="7">
    <location>
        <begin position="269"/>
        <end position="311"/>
    </location>
</feature>
<dbReference type="PROSITE" id="PS00289">
    <property type="entry name" value="PTX_1"/>
    <property type="match status" value="1"/>
</dbReference>
<dbReference type="InterPro" id="IPR030476">
    <property type="entry name" value="Pentaxin_CS"/>
</dbReference>
<organism evidence="10 11">
    <name type="scientific">Oryzias melastigma</name>
    <name type="common">Marine medaka</name>
    <dbReference type="NCBI Taxonomy" id="30732"/>
    <lineage>
        <taxon>Eukaryota</taxon>
        <taxon>Metazoa</taxon>
        <taxon>Chordata</taxon>
        <taxon>Craniata</taxon>
        <taxon>Vertebrata</taxon>
        <taxon>Euteleostomi</taxon>
        <taxon>Actinopterygii</taxon>
        <taxon>Neopterygii</taxon>
        <taxon>Teleostei</taxon>
        <taxon>Neoteleostei</taxon>
        <taxon>Acanthomorphata</taxon>
        <taxon>Ovalentaria</taxon>
        <taxon>Atherinomorphae</taxon>
        <taxon>Beloniformes</taxon>
        <taxon>Adrianichthyidae</taxon>
        <taxon>Oryziinae</taxon>
        <taxon>Oryzias</taxon>
    </lineage>
</organism>
<keyword evidence="4" id="KW-1015">Disulfide bond</keyword>
<feature type="transmembrane region" description="Helical" evidence="8">
    <location>
        <begin position="12"/>
        <end position="33"/>
    </location>
</feature>
<evidence type="ECO:0000259" key="9">
    <source>
        <dbReference type="PROSITE" id="PS51828"/>
    </source>
</evidence>
<feature type="region of interest" description="Disordered" evidence="7">
    <location>
        <begin position="68"/>
        <end position="92"/>
    </location>
</feature>
<sequence length="523" mass="58334">MLLTELHHQWVGFSLGFVLPAFPLGPLILSYVLSCAAGAGSLPGIEYSYGISPKFVCTPVPPEADPSCYSPPSVPHGPSGTSHGSDHGGATHRGMMSDEAKATILHLRESLVRQKETILDQRETIRELTAKLTLCEGFGGHHSVGHHDNHHESHHDPHHDTHHSGHHDDRHGRHDSHGGPSSLHHGPSAHDHHYSHGSHRPDLHHRKGSSHSKHSPFSPEQTGKTLQTLKERLENLQARNSSSSYSSSLRQLLQRKINALEEQLHRYHRDPHSDHHDDHHEDHHGGSHHDDHRDDHHDTHHGNDHHEDLHGNKPKLKSPSAFLLDFPMRTNYMYAKMKRSLVNEIFAMTLCLWLKSGENSGLGTPISYAIPGQANELVLIEWSNNPMELLINDKAATLPITVKDGKWHHVCVTWSTRDGAWEAYQDGVKKGSGQNLSAWQSIKPGGIFILGQEQDTMGGRFDITQSFMGEMSDLQFWSRVLTANEIHTQATCGGHLVGDVMSWSEELVELHGGLVELPYEPCH</sequence>
<evidence type="ECO:0000256" key="3">
    <source>
        <dbReference type="ARBA" id="ARBA00022837"/>
    </source>
</evidence>
<reference evidence="10" key="1">
    <citation type="journal article" name="BMC Genomics">
        <title>Long-read sequencing and de novo genome assembly of marine medaka (Oryzias melastigma).</title>
        <authorList>
            <person name="Liang P."/>
            <person name="Saqib H.S.A."/>
            <person name="Ni X."/>
            <person name="Shen Y."/>
        </authorList>
    </citation>
    <scope>NUCLEOTIDE SEQUENCE</scope>
    <source>
        <strain evidence="10">Bigg-433</strain>
    </source>
</reference>
<evidence type="ECO:0000256" key="2">
    <source>
        <dbReference type="ARBA" id="ARBA00022723"/>
    </source>
</evidence>
<dbReference type="InterPro" id="IPR001759">
    <property type="entry name" value="PTX_dom"/>
</dbReference>
<feature type="compositionally biased region" description="Basic residues" evidence="7">
    <location>
        <begin position="195"/>
        <end position="214"/>
    </location>
</feature>
<dbReference type="SUPFAM" id="SSF49899">
    <property type="entry name" value="Concanavalin A-like lectins/glucanases"/>
    <property type="match status" value="1"/>
</dbReference>
<keyword evidence="5" id="KW-0325">Glycoprotein</keyword>
<evidence type="ECO:0000313" key="11">
    <source>
        <dbReference type="Proteomes" id="UP000646548"/>
    </source>
</evidence>
<keyword evidence="8" id="KW-0812">Transmembrane</keyword>
<evidence type="ECO:0000256" key="4">
    <source>
        <dbReference type="ARBA" id="ARBA00023157"/>
    </source>
</evidence>
<dbReference type="AlphaFoldDB" id="A0A834CL40"/>
<dbReference type="PRINTS" id="PR00895">
    <property type="entry name" value="PENTAXIN"/>
</dbReference>
<comment type="caution">
    <text evidence="6">Lacks conserved residue(s) required for the propagation of feature annotation.</text>
</comment>
<dbReference type="FunFam" id="2.60.120.200:FF:000012">
    <property type="entry name" value="neuronal pentraxin receptor"/>
    <property type="match status" value="1"/>
</dbReference>
<comment type="cofactor">
    <cofactor evidence="1">
        <name>Ca(2+)</name>
        <dbReference type="ChEBI" id="CHEBI:29108"/>
    </cofactor>
</comment>
<evidence type="ECO:0000256" key="1">
    <source>
        <dbReference type="ARBA" id="ARBA00001913"/>
    </source>
</evidence>
<dbReference type="SMART" id="SM00159">
    <property type="entry name" value="PTX"/>
    <property type="match status" value="1"/>
</dbReference>
<dbReference type="Pfam" id="PF00354">
    <property type="entry name" value="Pentaxin"/>
    <property type="match status" value="1"/>
</dbReference>
<protein>
    <submittedName>
        <fullName evidence="10">Neuronal pentraxin-1</fullName>
    </submittedName>
</protein>
<name>A0A834CL40_ORYME</name>
<evidence type="ECO:0000256" key="5">
    <source>
        <dbReference type="ARBA" id="ARBA00023180"/>
    </source>
</evidence>
<feature type="region of interest" description="Disordered" evidence="7">
    <location>
        <begin position="143"/>
        <end position="222"/>
    </location>
</feature>
<dbReference type="PROSITE" id="PS51828">
    <property type="entry name" value="PTX_2"/>
    <property type="match status" value="1"/>
</dbReference>
<dbReference type="InterPro" id="IPR051360">
    <property type="entry name" value="Neuronal_Pentraxin_Related"/>
</dbReference>
<keyword evidence="8" id="KW-1133">Transmembrane helix</keyword>
<keyword evidence="8" id="KW-0472">Membrane</keyword>
<comment type="caution">
    <text evidence="10">The sequence shown here is derived from an EMBL/GenBank/DDBJ whole genome shotgun (WGS) entry which is preliminary data.</text>
</comment>
<dbReference type="Proteomes" id="UP000646548">
    <property type="component" value="Unassembled WGS sequence"/>
</dbReference>
<keyword evidence="2" id="KW-0479">Metal-binding</keyword>
<dbReference type="PANTHER" id="PTHR19277:SF3">
    <property type="entry name" value="NEURONAL PENTRAXIN-1-RELATED"/>
    <property type="match status" value="1"/>
</dbReference>